<dbReference type="SUPFAM" id="SSF53850">
    <property type="entry name" value="Periplasmic binding protein-like II"/>
    <property type="match status" value="1"/>
</dbReference>
<dbReference type="PANTHER" id="PTHR43649:SF12">
    <property type="entry name" value="DIACETYLCHITOBIOSE BINDING PROTEIN DASA"/>
    <property type="match status" value="1"/>
</dbReference>
<keyword evidence="2" id="KW-1185">Reference proteome</keyword>
<dbReference type="PROSITE" id="PS51318">
    <property type="entry name" value="TAT"/>
    <property type="match status" value="1"/>
</dbReference>
<dbReference type="PANTHER" id="PTHR43649">
    <property type="entry name" value="ARABINOSE-BINDING PROTEIN-RELATED"/>
    <property type="match status" value="1"/>
</dbReference>
<proteinExistence type="predicted"/>
<protein>
    <recommendedName>
        <fullName evidence="3">Extracellular solute-binding protein</fullName>
    </recommendedName>
</protein>
<accession>A0A255FYL0</accession>
<evidence type="ECO:0000313" key="1">
    <source>
        <dbReference type="EMBL" id="OYO08769.1"/>
    </source>
</evidence>
<dbReference type="EMBL" id="NMVO01000018">
    <property type="protein sequence ID" value="OYO08769.1"/>
    <property type="molecule type" value="Genomic_DNA"/>
</dbReference>
<sequence>MSFTNVAADRRTFLKLTGMGLLAVSGAGSLAGCGQKEALQASNASAVKLPTYVPVEALKPDLPGTAQGVPAAYFNYPSPPTRTVTTPPLKGETFSAITNIFGAPPNPREKNPTWQAIEERLGGKLDITAVSSDDFKTKVNTTIAGNDIPDLILDDGASIPDIIGFLEAKCQDLTPFLSGDAIKEYPNLAAIPEIFWKQTVRAGKIYTLPIPRSPVGGLGIYRSDRFAEVGITDTSQIKNADEYLEVMKQLTNAQAGRWAFGTKAFGMSTFLQLFGAPNQWRESGGKLTYYLETEEYLEAVSFVRKAAAAGYIVPGSESWTNSQRSNAFISGQVAQIYDGMPAYVNAGGYGTTIKDAKPFLPFAAGGGKPIAWLDNILFASTMVKRNDEQKIRSLLGVANFLAAPFGSEEFMLLNYGLEGTDHTRDDRGNPVAKASALANTSVPWKFLVAPDPALYVPQQEALTRNAHAAYSTLVPLGVENPTSTLFSPTNARKGGTLRTAVSDTVTDHITGRKTLDDVKSAIQTWRTGGGDQIRAEYEQALAG</sequence>
<dbReference type="InterPro" id="IPR006311">
    <property type="entry name" value="TAT_signal"/>
</dbReference>
<dbReference type="OrthoDB" id="3714110at2"/>
<organism evidence="1 2">
    <name type="scientific">Enemella evansiae</name>
    <dbReference type="NCBI Taxonomy" id="2016499"/>
    <lineage>
        <taxon>Bacteria</taxon>
        <taxon>Bacillati</taxon>
        <taxon>Actinomycetota</taxon>
        <taxon>Actinomycetes</taxon>
        <taxon>Propionibacteriales</taxon>
        <taxon>Propionibacteriaceae</taxon>
        <taxon>Enemella</taxon>
    </lineage>
</organism>
<reference evidence="1 2" key="1">
    <citation type="submission" date="2017-07" db="EMBL/GenBank/DDBJ databases">
        <title>Draft whole genome sequences of clinical Proprionibacteriaceae strains.</title>
        <authorList>
            <person name="Bernier A.-M."/>
            <person name="Bernard K."/>
            <person name="Domingo M.-C."/>
        </authorList>
    </citation>
    <scope>NUCLEOTIDE SEQUENCE [LARGE SCALE GENOMIC DNA]</scope>
    <source>
        <strain evidence="1 2">NML 030167</strain>
    </source>
</reference>
<dbReference type="AlphaFoldDB" id="A0A255FYL0"/>
<accession>A0A4R6LNQ9</accession>
<dbReference type="InterPro" id="IPR050490">
    <property type="entry name" value="Bact_solute-bd_prot1"/>
</dbReference>
<dbReference type="Proteomes" id="UP000215896">
    <property type="component" value="Unassembled WGS sequence"/>
</dbReference>
<name>A0A255FYL0_9ACTN</name>
<dbReference type="Gene3D" id="3.40.190.10">
    <property type="entry name" value="Periplasmic binding protein-like II"/>
    <property type="match status" value="1"/>
</dbReference>
<evidence type="ECO:0008006" key="3">
    <source>
        <dbReference type="Google" id="ProtNLM"/>
    </source>
</evidence>
<dbReference type="Pfam" id="PF01547">
    <property type="entry name" value="SBP_bac_1"/>
    <property type="match status" value="1"/>
</dbReference>
<comment type="caution">
    <text evidence="1">The sequence shown here is derived from an EMBL/GenBank/DDBJ whole genome shotgun (WGS) entry which is preliminary data.</text>
</comment>
<evidence type="ECO:0000313" key="2">
    <source>
        <dbReference type="Proteomes" id="UP000215896"/>
    </source>
</evidence>
<dbReference type="InterPro" id="IPR006059">
    <property type="entry name" value="SBP"/>
</dbReference>
<gene>
    <name evidence="1" type="ORF">CGZ94_19890</name>
</gene>
<dbReference type="RefSeq" id="WP_094406985.1">
    <property type="nucleotide sequence ID" value="NZ_NMVO01000018.1"/>
</dbReference>